<sequence>MTESTCPEVVVYISLGANLGDAQATLSSCIDQLGHLPDCHLLACSSLYRSAPFEAVGPDFINAVIGLKTSMDAHELLLKLQHLENRAGRLRPYQNAPRTLDLDILLYGQASIQSPTLVVPHPRMWARAFVILPLAEIAPHLVSPAQLAAVASQSIARL</sequence>
<dbReference type="EMBL" id="AP024238">
    <property type="protein sequence ID" value="BCO27741.1"/>
    <property type="molecule type" value="Genomic_DNA"/>
</dbReference>
<evidence type="ECO:0000256" key="10">
    <source>
        <dbReference type="ARBA" id="ARBA00029409"/>
    </source>
</evidence>
<accession>A0ABN6DA15</accession>
<comment type="similarity">
    <text evidence="2">Belongs to the HPPK family.</text>
</comment>
<keyword evidence="6" id="KW-0547">Nucleotide-binding</keyword>
<name>A0ABN6DA15_9BURK</name>
<dbReference type="InterPro" id="IPR035907">
    <property type="entry name" value="Hppk_sf"/>
</dbReference>
<organism evidence="14 15">
    <name type="scientific">Rhodoferax lithotrophicus</name>
    <dbReference type="NCBI Taxonomy" id="2798804"/>
    <lineage>
        <taxon>Bacteria</taxon>
        <taxon>Pseudomonadati</taxon>
        <taxon>Pseudomonadota</taxon>
        <taxon>Betaproteobacteria</taxon>
        <taxon>Burkholderiales</taxon>
        <taxon>Comamonadaceae</taxon>
        <taxon>Rhodoferax</taxon>
    </lineage>
</organism>
<evidence type="ECO:0000313" key="15">
    <source>
        <dbReference type="Proteomes" id="UP000824366"/>
    </source>
</evidence>
<dbReference type="PANTHER" id="PTHR43071:SF1">
    <property type="entry name" value="2-AMINO-4-HYDROXY-6-HYDROXYMETHYLDIHYDROPTERIDINE PYROPHOSPHOKINASE"/>
    <property type="match status" value="1"/>
</dbReference>
<keyword evidence="15" id="KW-1185">Reference proteome</keyword>
<keyword evidence="8" id="KW-0067">ATP-binding</keyword>
<evidence type="ECO:0000259" key="13">
    <source>
        <dbReference type="Pfam" id="PF01288"/>
    </source>
</evidence>
<dbReference type="Pfam" id="PF01288">
    <property type="entry name" value="HPPK"/>
    <property type="match status" value="1"/>
</dbReference>
<dbReference type="SUPFAM" id="SSF55083">
    <property type="entry name" value="6-hydroxymethyl-7,8-dihydropterin pyrophosphokinase, HPPK"/>
    <property type="match status" value="1"/>
</dbReference>
<evidence type="ECO:0000256" key="3">
    <source>
        <dbReference type="ARBA" id="ARBA00013253"/>
    </source>
</evidence>
<protein>
    <recommendedName>
        <fullName evidence="4">2-amino-4-hydroxy-6-hydroxymethyldihydropteridine pyrophosphokinase</fullName>
        <ecNumber evidence="3">2.7.6.3</ecNumber>
    </recommendedName>
    <alternativeName>
        <fullName evidence="11">6-hydroxymethyl-7,8-dihydropterin pyrophosphokinase</fullName>
    </alternativeName>
    <alternativeName>
        <fullName evidence="12">7,8-dihydro-6-hydroxymethylpterin-pyrophosphokinase</fullName>
    </alternativeName>
</protein>
<evidence type="ECO:0000256" key="5">
    <source>
        <dbReference type="ARBA" id="ARBA00022679"/>
    </source>
</evidence>
<evidence type="ECO:0000313" key="14">
    <source>
        <dbReference type="EMBL" id="BCO27741.1"/>
    </source>
</evidence>
<evidence type="ECO:0000256" key="6">
    <source>
        <dbReference type="ARBA" id="ARBA00022741"/>
    </source>
</evidence>
<evidence type="ECO:0000256" key="8">
    <source>
        <dbReference type="ARBA" id="ARBA00022840"/>
    </source>
</evidence>
<evidence type="ECO:0000256" key="7">
    <source>
        <dbReference type="ARBA" id="ARBA00022777"/>
    </source>
</evidence>
<keyword evidence="7" id="KW-0418">Kinase</keyword>
<reference evidence="14 15" key="1">
    <citation type="journal article" date="2021" name="Microbiol. Spectr.">
        <title>A Single Bacterium Capable of Oxidation and Reduction of Iron at Circumneutral pH.</title>
        <authorList>
            <person name="Kato S."/>
            <person name="Ohkuma M."/>
        </authorList>
    </citation>
    <scope>NUCLEOTIDE SEQUENCE [LARGE SCALE GENOMIC DNA]</scope>
    <source>
        <strain evidence="14 15">MIZ03</strain>
    </source>
</reference>
<evidence type="ECO:0000256" key="1">
    <source>
        <dbReference type="ARBA" id="ARBA00005051"/>
    </source>
</evidence>
<dbReference type="InterPro" id="IPR000550">
    <property type="entry name" value="Hppk"/>
</dbReference>
<dbReference type="EC" id="2.7.6.3" evidence="3"/>
<evidence type="ECO:0000256" key="4">
    <source>
        <dbReference type="ARBA" id="ARBA00016218"/>
    </source>
</evidence>
<dbReference type="RefSeq" id="WP_223903765.1">
    <property type="nucleotide sequence ID" value="NZ_AP024238.1"/>
</dbReference>
<evidence type="ECO:0000256" key="2">
    <source>
        <dbReference type="ARBA" id="ARBA00005810"/>
    </source>
</evidence>
<evidence type="ECO:0000256" key="9">
    <source>
        <dbReference type="ARBA" id="ARBA00022909"/>
    </source>
</evidence>
<dbReference type="Gene3D" id="3.30.70.560">
    <property type="entry name" value="7,8-Dihydro-6-hydroxymethylpterin-pyrophosphokinase HPPK"/>
    <property type="match status" value="1"/>
</dbReference>
<dbReference type="NCBIfam" id="TIGR01498">
    <property type="entry name" value="folK"/>
    <property type="match status" value="1"/>
</dbReference>
<comment type="pathway">
    <text evidence="1">Cofactor biosynthesis; tetrahydrofolate biosynthesis; 2-amino-4-hydroxy-6-hydroxymethyl-7,8-dihydropteridine diphosphate from 7,8-dihydroneopterin triphosphate: step 4/4.</text>
</comment>
<evidence type="ECO:0000256" key="12">
    <source>
        <dbReference type="ARBA" id="ARBA00033413"/>
    </source>
</evidence>
<dbReference type="Proteomes" id="UP000824366">
    <property type="component" value="Chromosome"/>
</dbReference>
<keyword evidence="5" id="KW-0808">Transferase</keyword>
<evidence type="ECO:0000256" key="11">
    <source>
        <dbReference type="ARBA" id="ARBA00029766"/>
    </source>
</evidence>
<feature type="domain" description="7,8-dihydro-6-hydroxymethylpterin-pyrophosphokinase" evidence="13">
    <location>
        <begin position="12"/>
        <end position="139"/>
    </location>
</feature>
<proteinExistence type="inferred from homology"/>
<gene>
    <name evidence="14" type="ORF">MIZ03_2630</name>
</gene>
<dbReference type="PANTHER" id="PTHR43071">
    <property type="entry name" value="2-AMINO-4-HYDROXY-6-HYDROXYMETHYLDIHYDROPTERIDINE PYROPHOSPHOKINASE"/>
    <property type="match status" value="1"/>
</dbReference>
<keyword evidence="9" id="KW-0289">Folate biosynthesis</keyword>
<comment type="function">
    <text evidence="10">Catalyzes the transfer of pyrophosphate from adenosine triphosphate (ATP) to 6-hydroxymethyl-7,8-dihydropterin, an enzymatic step in folate biosynthesis pathway.</text>
</comment>
<dbReference type="CDD" id="cd00483">
    <property type="entry name" value="HPPK"/>
    <property type="match status" value="1"/>
</dbReference>